<dbReference type="EMBL" id="LAZR01043124">
    <property type="protein sequence ID" value="KKL07848.1"/>
    <property type="molecule type" value="Genomic_DNA"/>
</dbReference>
<dbReference type="AlphaFoldDB" id="A0A0F9D6Y4"/>
<reference evidence="1" key="1">
    <citation type="journal article" date="2015" name="Nature">
        <title>Complex archaea that bridge the gap between prokaryotes and eukaryotes.</title>
        <authorList>
            <person name="Spang A."/>
            <person name="Saw J.H."/>
            <person name="Jorgensen S.L."/>
            <person name="Zaremba-Niedzwiedzka K."/>
            <person name="Martijn J."/>
            <person name="Lind A.E."/>
            <person name="van Eijk R."/>
            <person name="Schleper C."/>
            <person name="Guy L."/>
            <person name="Ettema T.J."/>
        </authorList>
    </citation>
    <scope>NUCLEOTIDE SEQUENCE</scope>
</reference>
<organism evidence="1">
    <name type="scientific">marine sediment metagenome</name>
    <dbReference type="NCBI Taxonomy" id="412755"/>
    <lineage>
        <taxon>unclassified sequences</taxon>
        <taxon>metagenomes</taxon>
        <taxon>ecological metagenomes</taxon>
    </lineage>
</organism>
<protein>
    <submittedName>
        <fullName evidence="1">Uncharacterized protein</fullName>
    </submittedName>
</protein>
<accession>A0A0F9D6Y4</accession>
<name>A0A0F9D6Y4_9ZZZZ</name>
<sequence>MIRIAKQRILESSLSISEKSRLLENYQKFEEELNELFNIENLGKS</sequence>
<gene>
    <name evidence="1" type="ORF">LCGC14_2581940</name>
</gene>
<evidence type="ECO:0000313" key="1">
    <source>
        <dbReference type="EMBL" id="KKL07848.1"/>
    </source>
</evidence>
<comment type="caution">
    <text evidence="1">The sequence shown here is derived from an EMBL/GenBank/DDBJ whole genome shotgun (WGS) entry which is preliminary data.</text>
</comment>
<proteinExistence type="predicted"/>